<dbReference type="RefSeq" id="WP_033095970.1">
    <property type="nucleotide sequence ID" value="NZ_JQED01000056.1"/>
</dbReference>
<dbReference type="Gene3D" id="3.40.50.1820">
    <property type="entry name" value="alpha/beta hydrolase"/>
    <property type="match status" value="1"/>
</dbReference>
<accession>A0A099KAZ6</accession>
<dbReference type="AlphaFoldDB" id="A0A099KAZ6"/>
<comment type="caution">
    <text evidence="1">The sequence shown here is derived from an EMBL/GenBank/DDBJ whole genome shotgun (WGS) entry which is preliminary data.</text>
</comment>
<dbReference type="SUPFAM" id="SSF53474">
    <property type="entry name" value="alpha/beta-Hydrolases"/>
    <property type="match status" value="1"/>
</dbReference>
<evidence type="ECO:0000313" key="1">
    <source>
        <dbReference type="EMBL" id="KGJ86773.1"/>
    </source>
</evidence>
<dbReference type="PATRIC" id="fig|28229.4.peg.4441"/>
<dbReference type="EMBL" id="JQED01000056">
    <property type="protein sequence ID" value="KGJ86773.1"/>
    <property type="molecule type" value="Genomic_DNA"/>
</dbReference>
<proteinExistence type="predicted"/>
<dbReference type="InterPro" id="IPR029058">
    <property type="entry name" value="AB_hydrolase_fold"/>
</dbReference>
<protein>
    <submittedName>
        <fullName evidence="1">Uncharacterized protein</fullName>
    </submittedName>
</protein>
<dbReference type="OrthoDB" id="1094867at2"/>
<name>A0A099KAZ6_COLPS</name>
<organism evidence="1 2">
    <name type="scientific">Colwellia psychrerythraea</name>
    <name type="common">Vibrio psychroerythus</name>
    <dbReference type="NCBI Taxonomy" id="28229"/>
    <lineage>
        <taxon>Bacteria</taxon>
        <taxon>Pseudomonadati</taxon>
        <taxon>Pseudomonadota</taxon>
        <taxon>Gammaproteobacteria</taxon>
        <taxon>Alteromonadales</taxon>
        <taxon>Colwelliaceae</taxon>
        <taxon>Colwellia</taxon>
    </lineage>
</organism>
<dbReference type="Proteomes" id="UP000029843">
    <property type="component" value="Unassembled WGS sequence"/>
</dbReference>
<reference evidence="1 2" key="1">
    <citation type="submission" date="2014-08" db="EMBL/GenBank/DDBJ databases">
        <title>Genomic and Phenotypic Diversity of Colwellia psychrerythraea strains from Disparate Marine Basins.</title>
        <authorList>
            <person name="Techtmann S.M."/>
            <person name="Stelling S.C."/>
            <person name="Utturkar S.M."/>
            <person name="Alshibli N."/>
            <person name="Harris A."/>
            <person name="Brown S.D."/>
            <person name="Hazen T.C."/>
        </authorList>
    </citation>
    <scope>NUCLEOTIDE SEQUENCE [LARGE SCALE GENOMIC DNA]</scope>
    <source>
        <strain evidence="1 2">ND2E</strain>
    </source>
</reference>
<gene>
    <name evidence="1" type="ORF">ND2E_0945</name>
</gene>
<evidence type="ECO:0000313" key="2">
    <source>
        <dbReference type="Proteomes" id="UP000029843"/>
    </source>
</evidence>
<sequence>MLIEKLIIKSVAVFIILISNVSYAEKIIEVNADPKKGFSFPFLLKIPTNIDTNYLVVETNNTGAVSDDFDVHYQSAKKAIVGNAVGPWVAKKLNSPILIPIFPRSKTDWEIYTHALDRDTLLVESGDLKRLDLQLLAMISEAKKELTKHSVKVHSKVILTGFSASGSLANRFSMLHPDSLQLVVAGGLNGILMLPVDKVSGESLNYPLGINDFKKITGTGFNKAKWASLPQFLFMGENDTNDAVKYDDAYSDVERKAIHLVLGQNMQPDRWTKCQDIYKANDVNVVFHTYKDIGHGTNLKIHNDILSFVKENI</sequence>